<protein>
    <submittedName>
        <fullName evidence="3">DUF1738 domain-containing protein</fullName>
    </submittedName>
</protein>
<evidence type="ECO:0000313" key="4">
    <source>
        <dbReference type="Proteomes" id="UP000321812"/>
    </source>
</evidence>
<evidence type="ECO:0000259" key="2">
    <source>
        <dbReference type="Pfam" id="PF08401"/>
    </source>
</evidence>
<dbReference type="AlphaFoldDB" id="A0A562XI03"/>
<reference evidence="3 4" key="1">
    <citation type="submission" date="2019-07" db="EMBL/GenBank/DDBJ databases">
        <title>Rapid identification of Enteric Bacteria from Whole Genome Sequences (WGS) using Average Nucleotide Identity (ANI).</title>
        <authorList>
            <person name="Lane C."/>
        </authorList>
    </citation>
    <scope>NUCLEOTIDE SEQUENCE [LARGE SCALE GENOMIC DNA]</scope>
    <source>
        <strain evidence="3 4">D2411</strain>
    </source>
</reference>
<feature type="domain" description="N-terminal" evidence="2">
    <location>
        <begin position="39"/>
        <end position="133"/>
    </location>
</feature>
<dbReference type="InterPro" id="IPR013610">
    <property type="entry name" value="ArdC_N"/>
</dbReference>
<dbReference type="RefSeq" id="WP_147496932.1">
    <property type="nucleotide sequence ID" value="NZ_VOAP01000009.1"/>
</dbReference>
<dbReference type="Proteomes" id="UP000321812">
    <property type="component" value="Unassembled WGS sequence"/>
</dbReference>
<name>A0A562XI03_CAMHY</name>
<dbReference type="EMBL" id="VOAP01000009">
    <property type="protein sequence ID" value="TWO21771.1"/>
    <property type="molecule type" value="Genomic_DNA"/>
</dbReference>
<comment type="caution">
    <text evidence="3">The sequence shown here is derived from an EMBL/GenBank/DDBJ whole genome shotgun (WGS) entry which is preliminary data.</text>
</comment>
<proteinExistence type="predicted"/>
<sequence>MAKKKEQIKETKVPQEKKSWEQMDNAEKKESFDKYMKFKLFEAHKTGKADWQKDMSKEEVDNTMPYNAKTGNTYSRETNMLLRAEMAIKGYDKPQFVTMEQGNAMGGVLKLKHDEQTGEVVKTKNGKDARVDGVKMLYIADHELRPKLDKDGKEVTAVVKDKDGNVKYDQETGQPMTYVVKEKIPIKPRLETKTLYHVSQFDGLDESKIKERDLTAVTHYREQSKNQDFEVKISYGKTLGISGNLEKQLDNLTLAQIKGVDYYNPAVKVEMTKQKAQTKEQDKGMER</sequence>
<accession>A0A562XI03</accession>
<evidence type="ECO:0000256" key="1">
    <source>
        <dbReference type="SAM" id="MobiDB-lite"/>
    </source>
</evidence>
<organism evidence="3 4">
    <name type="scientific">Campylobacter hyointestinalis</name>
    <dbReference type="NCBI Taxonomy" id="198"/>
    <lineage>
        <taxon>Bacteria</taxon>
        <taxon>Pseudomonadati</taxon>
        <taxon>Campylobacterota</taxon>
        <taxon>Epsilonproteobacteria</taxon>
        <taxon>Campylobacterales</taxon>
        <taxon>Campylobacteraceae</taxon>
        <taxon>Campylobacter</taxon>
    </lineage>
</organism>
<dbReference type="GO" id="GO:0003697">
    <property type="term" value="F:single-stranded DNA binding"/>
    <property type="evidence" value="ECO:0007669"/>
    <property type="project" value="InterPro"/>
</dbReference>
<dbReference type="Pfam" id="PF08401">
    <property type="entry name" value="ArdcN"/>
    <property type="match status" value="1"/>
</dbReference>
<gene>
    <name evidence="3" type="ORF">YZ82_01935</name>
</gene>
<feature type="region of interest" description="Disordered" evidence="1">
    <location>
        <begin position="1"/>
        <end position="26"/>
    </location>
</feature>
<evidence type="ECO:0000313" key="3">
    <source>
        <dbReference type="EMBL" id="TWO21771.1"/>
    </source>
</evidence>